<protein>
    <submittedName>
        <fullName evidence="1">Uncharacterized protein</fullName>
    </submittedName>
</protein>
<dbReference type="RefSeq" id="WP_118675367.1">
    <property type="nucleotide sequence ID" value="NZ_JBBNFM010000003.1"/>
</dbReference>
<name>A0ABV1EGD4_9FIRM</name>
<gene>
    <name evidence="1" type="ORF">AAAT04_06170</name>
</gene>
<evidence type="ECO:0000313" key="2">
    <source>
        <dbReference type="Proteomes" id="UP001482186"/>
    </source>
</evidence>
<proteinExistence type="predicted"/>
<dbReference type="Proteomes" id="UP001482186">
    <property type="component" value="Unassembled WGS sequence"/>
</dbReference>
<keyword evidence="2" id="KW-1185">Reference proteome</keyword>
<dbReference type="EMBL" id="JBBNFM010000003">
    <property type="protein sequence ID" value="MEQ2453635.1"/>
    <property type="molecule type" value="Genomic_DNA"/>
</dbReference>
<dbReference type="Gene3D" id="2.160.20.110">
    <property type="match status" value="1"/>
</dbReference>
<reference evidence="1 2" key="1">
    <citation type="submission" date="2024-04" db="EMBL/GenBank/DDBJ databases">
        <title>Human intestinal bacterial collection.</title>
        <authorList>
            <person name="Pauvert C."/>
            <person name="Hitch T.C.A."/>
            <person name="Clavel T."/>
        </authorList>
    </citation>
    <scope>NUCLEOTIDE SEQUENCE [LARGE SCALE GENOMIC DNA]</scope>
    <source>
        <strain evidence="1 2">CLA-AA-H141</strain>
    </source>
</reference>
<accession>A0ABV1EGD4</accession>
<sequence length="381" mass="43330">MWKIFIIIFGVLFGIFMPKSIYENYTDTNREDSTYEEDSYVNSEDSTYEEYPYVNSEDGSYEDYPYPYPDPEYAAGRGNLKTYNNKDYDPTKTDWENYGDTGSIMEIADTDWALENAPVFHVETKEQLAGVVYYVNAVKGYNDSVELYLEADIDLDGLEWVPMGGWYRPDRYLEHTTFVGLIDGQNHIIKNMHIDTKYGGHCGFVGYSYSLQMKNITFEKAYVSGGTYVGIAGGEIYGSEDWINVNVSGMVGTPGPETGSIVGREAGINFRDCDATVVYKKENGRFGSIRYFSHRYQLIAETPVVEAFTLTYENGVITRDEVEGYDNLGWHIERDGSLLLDRAAEGELQLPAEYTYPDTSIWLEAYINGTYIRVSNIIEVP</sequence>
<evidence type="ECO:0000313" key="1">
    <source>
        <dbReference type="EMBL" id="MEQ2453635.1"/>
    </source>
</evidence>
<comment type="caution">
    <text evidence="1">The sequence shown here is derived from an EMBL/GenBank/DDBJ whole genome shotgun (WGS) entry which is preliminary data.</text>
</comment>
<organism evidence="1 2">
    <name type="scientific">Coprococcus ammoniilyticus</name>
    <dbReference type="NCBI Taxonomy" id="2981785"/>
    <lineage>
        <taxon>Bacteria</taxon>
        <taxon>Bacillati</taxon>
        <taxon>Bacillota</taxon>
        <taxon>Clostridia</taxon>
        <taxon>Lachnospirales</taxon>
        <taxon>Lachnospiraceae</taxon>
        <taxon>Coprococcus</taxon>
    </lineage>
</organism>